<evidence type="ECO:0000313" key="2">
    <source>
        <dbReference type="Proteomes" id="UP000821853"/>
    </source>
</evidence>
<dbReference type="EMBL" id="JABSTR010002456">
    <property type="protein sequence ID" value="KAH9384458.1"/>
    <property type="molecule type" value="Genomic_DNA"/>
</dbReference>
<dbReference type="VEuPathDB" id="VectorBase:HLOH_055057"/>
<name>A0A9J6HBH5_HAELO</name>
<dbReference type="Proteomes" id="UP000821853">
    <property type="component" value="Unassembled WGS sequence"/>
</dbReference>
<organism evidence="1 2">
    <name type="scientific">Haemaphysalis longicornis</name>
    <name type="common">Bush tick</name>
    <dbReference type="NCBI Taxonomy" id="44386"/>
    <lineage>
        <taxon>Eukaryota</taxon>
        <taxon>Metazoa</taxon>
        <taxon>Ecdysozoa</taxon>
        <taxon>Arthropoda</taxon>
        <taxon>Chelicerata</taxon>
        <taxon>Arachnida</taxon>
        <taxon>Acari</taxon>
        <taxon>Parasitiformes</taxon>
        <taxon>Ixodida</taxon>
        <taxon>Ixodoidea</taxon>
        <taxon>Ixodidae</taxon>
        <taxon>Haemaphysalinae</taxon>
        <taxon>Haemaphysalis</taxon>
    </lineage>
</organism>
<dbReference type="AlphaFoldDB" id="A0A9J6HBH5"/>
<keyword evidence="2" id="KW-1185">Reference proteome</keyword>
<accession>A0A9J6HBH5</accession>
<evidence type="ECO:0000313" key="1">
    <source>
        <dbReference type="EMBL" id="KAH9384458.1"/>
    </source>
</evidence>
<comment type="caution">
    <text evidence="1">The sequence shown here is derived from an EMBL/GenBank/DDBJ whole genome shotgun (WGS) entry which is preliminary data.</text>
</comment>
<gene>
    <name evidence="1" type="ORF">HPB48_026465</name>
</gene>
<reference evidence="1 2" key="1">
    <citation type="journal article" date="2020" name="Cell">
        <title>Large-Scale Comparative Analyses of Tick Genomes Elucidate Their Genetic Diversity and Vector Capacities.</title>
        <authorList>
            <consortium name="Tick Genome and Microbiome Consortium (TIGMIC)"/>
            <person name="Jia N."/>
            <person name="Wang J."/>
            <person name="Shi W."/>
            <person name="Du L."/>
            <person name="Sun Y."/>
            <person name="Zhan W."/>
            <person name="Jiang J.F."/>
            <person name="Wang Q."/>
            <person name="Zhang B."/>
            <person name="Ji P."/>
            <person name="Bell-Sakyi L."/>
            <person name="Cui X.M."/>
            <person name="Yuan T.T."/>
            <person name="Jiang B.G."/>
            <person name="Yang W.F."/>
            <person name="Lam T.T."/>
            <person name="Chang Q.C."/>
            <person name="Ding S.J."/>
            <person name="Wang X.J."/>
            <person name="Zhu J.G."/>
            <person name="Ruan X.D."/>
            <person name="Zhao L."/>
            <person name="Wei J.T."/>
            <person name="Ye R.Z."/>
            <person name="Que T.C."/>
            <person name="Du C.H."/>
            <person name="Zhou Y.H."/>
            <person name="Cheng J.X."/>
            <person name="Dai P.F."/>
            <person name="Guo W.B."/>
            <person name="Han X.H."/>
            <person name="Huang E.J."/>
            <person name="Li L.F."/>
            <person name="Wei W."/>
            <person name="Gao Y.C."/>
            <person name="Liu J.Z."/>
            <person name="Shao H.Z."/>
            <person name="Wang X."/>
            <person name="Wang C.C."/>
            <person name="Yang T.C."/>
            <person name="Huo Q.B."/>
            <person name="Li W."/>
            <person name="Chen H.Y."/>
            <person name="Chen S.E."/>
            <person name="Zhou L.G."/>
            <person name="Ni X.B."/>
            <person name="Tian J.H."/>
            <person name="Sheng Y."/>
            <person name="Liu T."/>
            <person name="Pan Y.S."/>
            <person name="Xia L.Y."/>
            <person name="Li J."/>
            <person name="Zhao F."/>
            <person name="Cao W.C."/>
        </authorList>
    </citation>
    <scope>NUCLEOTIDE SEQUENCE [LARGE SCALE GENOMIC DNA]</scope>
    <source>
        <strain evidence="1">HaeL-2018</strain>
    </source>
</reference>
<proteinExistence type="predicted"/>
<sequence length="76" mass="8468">MFSKISQAMLRDGILRATKLTAEGAEEDSLRINALKNIIVASTPRMERAVNYNAIKAIPIGEHLQGRNPQYTGERQ</sequence>
<protein>
    <submittedName>
        <fullName evidence="1">Uncharacterized protein</fullName>
    </submittedName>
</protein>